<proteinExistence type="predicted"/>
<organism evidence="2 3">
    <name type="scientific">Dreissena polymorpha</name>
    <name type="common">Zebra mussel</name>
    <name type="synonym">Mytilus polymorpha</name>
    <dbReference type="NCBI Taxonomy" id="45954"/>
    <lineage>
        <taxon>Eukaryota</taxon>
        <taxon>Metazoa</taxon>
        <taxon>Spiralia</taxon>
        <taxon>Lophotrochozoa</taxon>
        <taxon>Mollusca</taxon>
        <taxon>Bivalvia</taxon>
        <taxon>Autobranchia</taxon>
        <taxon>Heteroconchia</taxon>
        <taxon>Euheterodonta</taxon>
        <taxon>Imparidentia</taxon>
        <taxon>Neoheterodontei</taxon>
        <taxon>Myida</taxon>
        <taxon>Dreissenoidea</taxon>
        <taxon>Dreissenidae</taxon>
        <taxon>Dreissena</taxon>
    </lineage>
</organism>
<dbReference type="AlphaFoldDB" id="A0A9D4BFA1"/>
<evidence type="ECO:0000313" key="3">
    <source>
        <dbReference type="Proteomes" id="UP000828390"/>
    </source>
</evidence>
<accession>A0A9D4BFA1</accession>
<keyword evidence="1" id="KW-0812">Transmembrane</keyword>
<name>A0A9D4BFA1_DREPO</name>
<reference evidence="2" key="2">
    <citation type="submission" date="2020-11" db="EMBL/GenBank/DDBJ databases">
        <authorList>
            <person name="McCartney M.A."/>
            <person name="Auch B."/>
            <person name="Kono T."/>
            <person name="Mallez S."/>
            <person name="Becker A."/>
            <person name="Gohl D.M."/>
            <person name="Silverstein K.A.T."/>
            <person name="Koren S."/>
            <person name="Bechman K.B."/>
            <person name="Herman A."/>
            <person name="Abrahante J.E."/>
            <person name="Garbe J."/>
        </authorList>
    </citation>
    <scope>NUCLEOTIDE SEQUENCE</scope>
    <source>
        <strain evidence="2">Duluth1</strain>
        <tissue evidence="2">Whole animal</tissue>
    </source>
</reference>
<reference evidence="2" key="1">
    <citation type="journal article" date="2019" name="bioRxiv">
        <title>The Genome of the Zebra Mussel, Dreissena polymorpha: A Resource for Invasive Species Research.</title>
        <authorList>
            <person name="McCartney M.A."/>
            <person name="Auch B."/>
            <person name="Kono T."/>
            <person name="Mallez S."/>
            <person name="Zhang Y."/>
            <person name="Obille A."/>
            <person name="Becker A."/>
            <person name="Abrahante J.E."/>
            <person name="Garbe J."/>
            <person name="Badalamenti J.P."/>
            <person name="Herman A."/>
            <person name="Mangelson H."/>
            <person name="Liachko I."/>
            <person name="Sullivan S."/>
            <person name="Sone E.D."/>
            <person name="Koren S."/>
            <person name="Silverstein K.A.T."/>
            <person name="Beckman K.B."/>
            <person name="Gohl D.M."/>
        </authorList>
    </citation>
    <scope>NUCLEOTIDE SEQUENCE</scope>
    <source>
        <strain evidence="2">Duluth1</strain>
        <tissue evidence="2">Whole animal</tissue>
    </source>
</reference>
<keyword evidence="1" id="KW-1133">Transmembrane helix</keyword>
<keyword evidence="3" id="KW-1185">Reference proteome</keyword>
<gene>
    <name evidence="2" type="ORF">DPMN_192617</name>
</gene>
<comment type="caution">
    <text evidence="2">The sequence shown here is derived from an EMBL/GenBank/DDBJ whole genome shotgun (WGS) entry which is preliminary data.</text>
</comment>
<sequence>MIKCLYPAFCVHMKRPGLAAVEKGGDYEGLVEPVLGWEADGTACHILLSLAIAAVAIAILIRT</sequence>
<feature type="transmembrane region" description="Helical" evidence="1">
    <location>
        <begin position="43"/>
        <end position="61"/>
    </location>
</feature>
<dbReference type="EMBL" id="JAIWYP010000017">
    <property type="protein sequence ID" value="KAH3693215.1"/>
    <property type="molecule type" value="Genomic_DNA"/>
</dbReference>
<dbReference type="Proteomes" id="UP000828390">
    <property type="component" value="Unassembled WGS sequence"/>
</dbReference>
<keyword evidence="1" id="KW-0472">Membrane</keyword>
<protein>
    <submittedName>
        <fullName evidence="2">Uncharacterized protein</fullName>
    </submittedName>
</protein>
<evidence type="ECO:0000256" key="1">
    <source>
        <dbReference type="SAM" id="Phobius"/>
    </source>
</evidence>
<evidence type="ECO:0000313" key="2">
    <source>
        <dbReference type="EMBL" id="KAH3693215.1"/>
    </source>
</evidence>